<evidence type="ECO:0000256" key="3">
    <source>
        <dbReference type="ARBA" id="ARBA00022723"/>
    </source>
</evidence>
<dbReference type="Proteomes" id="UP000468943">
    <property type="component" value="Unassembled WGS sequence"/>
</dbReference>
<dbReference type="Gene3D" id="3.40.630.10">
    <property type="entry name" value="Zn peptidases"/>
    <property type="match status" value="1"/>
</dbReference>
<dbReference type="PANTHER" id="PTHR12147">
    <property type="entry name" value="METALLOPEPTIDASE M28 FAMILY MEMBER"/>
    <property type="match status" value="1"/>
</dbReference>
<gene>
    <name evidence="9" type="ORF">GRI36_07990</name>
</gene>
<dbReference type="InterPro" id="IPR007484">
    <property type="entry name" value="Peptidase_M28"/>
</dbReference>
<evidence type="ECO:0000313" key="10">
    <source>
        <dbReference type="Proteomes" id="UP000468943"/>
    </source>
</evidence>
<evidence type="ECO:0000256" key="1">
    <source>
        <dbReference type="ARBA" id="ARBA00022438"/>
    </source>
</evidence>
<sequence length="492" mass="52556">MRRKFWIAIVAFALSLSACNAARLDQPAPETLDDIEAELRQHVEILASDEFEGRRPGTDGERKTLRYLADTWEAAGLISGTNDPAHPWLAPVELAVRAPETATMKFRTGSRVRAVPDGQVKLFTSGRRALLADAPILFVGTQGSELEPSVLTGKVALMIWDHPARERQRTALLANGAAAVLAIVLESAEFDQLAGIREKGTYRLAGSEGGAQIDGFMSEQAAFAIFGVEQIRSLFGVVESPAFRPKLLNVTADMEVASAAGAVRTHNLIAKLPGANPDGEAVLLLAHWDHFGRCGRGQTTDLICSGAVDNASGLAVLSGIAKRLAAGPKLDRDVYFVATTAEEWGLLGAIAFTRDPPIPLDSIVAAFNIDTIGVAPRGSPVAIVGAGLTPLDAQIEAIAGQLGRDVIKDQFAAGFIQRQDGWILLQRDVPSLMVSSAFAQPELMGRYTKDRYHRPTDRVASVELGGAAEDMLLHIALVRHFASLPSQNGPAI</sequence>
<reference evidence="9 10" key="1">
    <citation type="submission" date="2019-12" db="EMBL/GenBank/DDBJ databases">
        <title>Genomic-based taxomic classification of the family Erythrobacteraceae.</title>
        <authorList>
            <person name="Xu L."/>
        </authorList>
    </citation>
    <scope>NUCLEOTIDE SEQUENCE [LARGE SCALE GENOMIC DNA]</scope>
    <source>
        <strain evidence="9 10">JCM 17802</strain>
    </source>
</reference>
<protein>
    <submittedName>
        <fullName evidence="9">M28 family peptidase</fullName>
    </submittedName>
</protein>
<dbReference type="GO" id="GO:0046872">
    <property type="term" value="F:metal ion binding"/>
    <property type="evidence" value="ECO:0007669"/>
    <property type="project" value="UniProtKB-KW"/>
</dbReference>
<evidence type="ECO:0000256" key="7">
    <source>
        <dbReference type="SAM" id="SignalP"/>
    </source>
</evidence>
<dbReference type="GO" id="GO:0004177">
    <property type="term" value="F:aminopeptidase activity"/>
    <property type="evidence" value="ECO:0007669"/>
    <property type="project" value="UniProtKB-KW"/>
</dbReference>
<keyword evidence="10" id="KW-1185">Reference proteome</keyword>
<evidence type="ECO:0000256" key="2">
    <source>
        <dbReference type="ARBA" id="ARBA00022670"/>
    </source>
</evidence>
<evidence type="ECO:0000256" key="5">
    <source>
        <dbReference type="ARBA" id="ARBA00022801"/>
    </source>
</evidence>
<dbReference type="PROSITE" id="PS51257">
    <property type="entry name" value="PROKAR_LIPOPROTEIN"/>
    <property type="match status" value="1"/>
</dbReference>
<dbReference type="GO" id="GO:0008235">
    <property type="term" value="F:metalloexopeptidase activity"/>
    <property type="evidence" value="ECO:0007669"/>
    <property type="project" value="InterPro"/>
</dbReference>
<keyword evidence="3" id="KW-0479">Metal-binding</keyword>
<evidence type="ECO:0000259" key="8">
    <source>
        <dbReference type="Pfam" id="PF04389"/>
    </source>
</evidence>
<dbReference type="InterPro" id="IPR045175">
    <property type="entry name" value="M28_fam"/>
</dbReference>
<dbReference type="Pfam" id="PF04389">
    <property type="entry name" value="Peptidase_M28"/>
    <property type="match status" value="1"/>
</dbReference>
<dbReference type="EMBL" id="WTYS01000001">
    <property type="protein sequence ID" value="MXO56821.1"/>
    <property type="molecule type" value="Genomic_DNA"/>
</dbReference>
<keyword evidence="4 7" id="KW-0732">Signal</keyword>
<dbReference type="GO" id="GO:0006508">
    <property type="term" value="P:proteolysis"/>
    <property type="evidence" value="ECO:0007669"/>
    <property type="project" value="UniProtKB-KW"/>
</dbReference>
<evidence type="ECO:0000256" key="6">
    <source>
        <dbReference type="ARBA" id="ARBA00022833"/>
    </source>
</evidence>
<dbReference type="AlphaFoldDB" id="A0A6I4SLQ5"/>
<feature type="domain" description="Peptidase M28" evidence="8">
    <location>
        <begin position="267"/>
        <end position="465"/>
    </location>
</feature>
<proteinExistence type="predicted"/>
<evidence type="ECO:0000256" key="4">
    <source>
        <dbReference type="ARBA" id="ARBA00022729"/>
    </source>
</evidence>
<name>A0A6I4SLQ5_9SPHN</name>
<dbReference type="SUPFAM" id="SSF53187">
    <property type="entry name" value="Zn-dependent exopeptidases"/>
    <property type="match status" value="1"/>
</dbReference>
<dbReference type="PANTHER" id="PTHR12147:SF56">
    <property type="entry name" value="AMINOPEPTIDASE YDR415C-RELATED"/>
    <property type="match status" value="1"/>
</dbReference>
<evidence type="ECO:0000313" key="9">
    <source>
        <dbReference type="EMBL" id="MXO56821.1"/>
    </source>
</evidence>
<keyword evidence="2" id="KW-0645">Protease</keyword>
<comment type="caution">
    <text evidence="9">The sequence shown here is derived from an EMBL/GenBank/DDBJ whole genome shotgun (WGS) entry which is preliminary data.</text>
</comment>
<organism evidence="9 10">
    <name type="scientific">Pontixanthobacter gangjinensis</name>
    <dbReference type="NCBI Taxonomy" id="1028742"/>
    <lineage>
        <taxon>Bacteria</taxon>
        <taxon>Pseudomonadati</taxon>
        <taxon>Pseudomonadota</taxon>
        <taxon>Alphaproteobacteria</taxon>
        <taxon>Sphingomonadales</taxon>
        <taxon>Erythrobacteraceae</taxon>
        <taxon>Pontixanthobacter</taxon>
    </lineage>
</organism>
<keyword evidence="1" id="KW-0031">Aminopeptidase</keyword>
<dbReference type="RefSeq" id="WP_160597976.1">
    <property type="nucleotide sequence ID" value="NZ_WTYS01000001.1"/>
</dbReference>
<feature type="chain" id="PRO_5026006235" evidence="7">
    <location>
        <begin position="22"/>
        <end position="492"/>
    </location>
</feature>
<feature type="signal peptide" evidence="7">
    <location>
        <begin position="1"/>
        <end position="21"/>
    </location>
</feature>
<dbReference type="OrthoDB" id="9778250at2"/>
<keyword evidence="6" id="KW-0862">Zinc</keyword>
<accession>A0A6I4SLQ5</accession>
<keyword evidence="5" id="KW-0378">Hydrolase</keyword>